<organism evidence="8 9">
    <name type="scientific">Daphnia pulex</name>
    <name type="common">Water flea</name>
    <dbReference type="NCBI Taxonomy" id="6669"/>
    <lineage>
        <taxon>Eukaryota</taxon>
        <taxon>Metazoa</taxon>
        <taxon>Ecdysozoa</taxon>
        <taxon>Arthropoda</taxon>
        <taxon>Crustacea</taxon>
        <taxon>Branchiopoda</taxon>
        <taxon>Diplostraca</taxon>
        <taxon>Cladocera</taxon>
        <taxon>Anomopoda</taxon>
        <taxon>Daphniidae</taxon>
        <taxon>Daphnia</taxon>
    </lineage>
</organism>
<dbReference type="HOGENOM" id="CLU_440942_0_0_1"/>
<keyword evidence="9" id="KW-1185">Reference proteome</keyword>
<evidence type="ECO:0000259" key="6">
    <source>
        <dbReference type="Pfam" id="PF00324"/>
    </source>
</evidence>
<dbReference type="eggNOG" id="KOG2083">
    <property type="taxonomic scope" value="Eukaryota"/>
</dbReference>
<dbReference type="GO" id="GO:1902476">
    <property type="term" value="P:chloride transmembrane transport"/>
    <property type="evidence" value="ECO:0000318"/>
    <property type="project" value="GO_Central"/>
</dbReference>
<comment type="subcellular location">
    <subcellularLocation>
        <location evidence="1">Membrane</location>
        <topology evidence="1">Multi-pass membrane protein</topology>
    </subcellularLocation>
</comment>
<feature type="domain" description="Amino acid permease/ SLC12A" evidence="6">
    <location>
        <begin position="43"/>
        <end position="118"/>
    </location>
</feature>
<feature type="transmembrane region" description="Helical" evidence="5">
    <location>
        <begin position="76"/>
        <end position="103"/>
    </location>
</feature>
<dbReference type="GO" id="GO:0055078">
    <property type="term" value="P:sodium ion homeostasis"/>
    <property type="evidence" value="ECO:0000318"/>
    <property type="project" value="GO_Central"/>
</dbReference>
<accession>E9H270</accession>
<feature type="transmembrane region" description="Helical" evidence="5">
    <location>
        <begin position="233"/>
        <end position="251"/>
    </location>
</feature>
<dbReference type="GO" id="GO:0016020">
    <property type="term" value="C:membrane"/>
    <property type="evidence" value="ECO:0007669"/>
    <property type="project" value="UniProtKB-SubCell"/>
</dbReference>
<dbReference type="OMA" id="LYEMRIN"/>
<reference evidence="8 9" key="1">
    <citation type="journal article" date="2011" name="Science">
        <title>The ecoresponsive genome of Daphnia pulex.</title>
        <authorList>
            <person name="Colbourne J.K."/>
            <person name="Pfrender M.E."/>
            <person name="Gilbert D."/>
            <person name="Thomas W.K."/>
            <person name="Tucker A."/>
            <person name="Oakley T.H."/>
            <person name="Tokishita S."/>
            <person name="Aerts A."/>
            <person name="Arnold G.J."/>
            <person name="Basu M.K."/>
            <person name="Bauer D.J."/>
            <person name="Caceres C.E."/>
            <person name="Carmel L."/>
            <person name="Casola C."/>
            <person name="Choi J.H."/>
            <person name="Detter J.C."/>
            <person name="Dong Q."/>
            <person name="Dusheyko S."/>
            <person name="Eads B.D."/>
            <person name="Frohlich T."/>
            <person name="Geiler-Samerotte K.A."/>
            <person name="Gerlach D."/>
            <person name="Hatcher P."/>
            <person name="Jogdeo S."/>
            <person name="Krijgsveld J."/>
            <person name="Kriventseva E.V."/>
            <person name="Kultz D."/>
            <person name="Laforsch C."/>
            <person name="Lindquist E."/>
            <person name="Lopez J."/>
            <person name="Manak J.R."/>
            <person name="Muller J."/>
            <person name="Pangilinan J."/>
            <person name="Patwardhan R.P."/>
            <person name="Pitluck S."/>
            <person name="Pritham E.J."/>
            <person name="Rechtsteiner A."/>
            <person name="Rho M."/>
            <person name="Rogozin I.B."/>
            <person name="Sakarya O."/>
            <person name="Salamov A."/>
            <person name="Schaack S."/>
            <person name="Shapiro H."/>
            <person name="Shiga Y."/>
            <person name="Skalitzky C."/>
            <person name="Smith Z."/>
            <person name="Souvorov A."/>
            <person name="Sung W."/>
            <person name="Tang Z."/>
            <person name="Tsuchiya D."/>
            <person name="Tu H."/>
            <person name="Vos H."/>
            <person name="Wang M."/>
            <person name="Wolf Y.I."/>
            <person name="Yamagata H."/>
            <person name="Yamada T."/>
            <person name="Ye Y."/>
            <person name="Shaw J.R."/>
            <person name="Andrews J."/>
            <person name="Crease T.J."/>
            <person name="Tang H."/>
            <person name="Lucas S.M."/>
            <person name="Robertson H.M."/>
            <person name="Bork P."/>
            <person name="Koonin E.V."/>
            <person name="Zdobnov E.M."/>
            <person name="Grigoriev I.V."/>
            <person name="Lynch M."/>
            <person name="Boore J.L."/>
        </authorList>
    </citation>
    <scope>NUCLEOTIDE SEQUENCE [LARGE SCALE GENOMIC DNA]</scope>
</reference>
<name>E9H270_DAPPU</name>
<dbReference type="Pfam" id="PF03522">
    <property type="entry name" value="SLC12"/>
    <property type="match status" value="2"/>
</dbReference>
<dbReference type="AlphaFoldDB" id="E9H270"/>
<feature type="domain" description="Amino acid permease/ SLC12A" evidence="6">
    <location>
        <begin position="228"/>
        <end position="315"/>
    </location>
</feature>
<dbReference type="InParanoid" id="E9H270"/>
<dbReference type="KEGG" id="dpx:DAPPUDRAFT_324597"/>
<dbReference type="InterPro" id="IPR018491">
    <property type="entry name" value="SLC12_C"/>
</dbReference>
<dbReference type="GO" id="GO:0008511">
    <property type="term" value="F:sodium:potassium:chloride symporter activity"/>
    <property type="evidence" value="ECO:0000318"/>
    <property type="project" value="GO_Central"/>
</dbReference>
<evidence type="ECO:0000313" key="8">
    <source>
        <dbReference type="EMBL" id="EFX74113.1"/>
    </source>
</evidence>
<protein>
    <submittedName>
        <fullName evidence="8">Uncharacterized protein</fullName>
    </submittedName>
</protein>
<dbReference type="GO" id="GO:0006884">
    <property type="term" value="P:cell volume homeostasis"/>
    <property type="evidence" value="ECO:0000318"/>
    <property type="project" value="GO_Central"/>
</dbReference>
<feature type="transmembrane region" description="Helical" evidence="5">
    <location>
        <begin position="50"/>
        <end position="70"/>
    </location>
</feature>
<dbReference type="OrthoDB" id="2020542at2759"/>
<dbReference type="PANTHER" id="PTHR11827:SF103">
    <property type="entry name" value="SODIUM CHLORIDE COTRANSPORTER 69, ISOFORM E"/>
    <property type="match status" value="1"/>
</dbReference>
<evidence type="ECO:0000256" key="1">
    <source>
        <dbReference type="ARBA" id="ARBA00004141"/>
    </source>
</evidence>
<feature type="transmembrane region" description="Helical" evidence="5">
    <location>
        <begin position="178"/>
        <end position="198"/>
    </location>
</feature>
<evidence type="ECO:0000256" key="4">
    <source>
        <dbReference type="ARBA" id="ARBA00023136"/>
    </source>
</evidence>
<proteinExistence type="predicted"/>
<feature type="domain" description="SLC12A transporter C-terminal" evidence="7">
    <location>
        <begin position="324"/>
        <end position="420"/>
    </location>
</feature>
<dbReference type="InterPro" id="IPR004842">
    <property type="entry name" value="SLC12A_fam"/>
</dbReference>
<keyword evidence="2 5" id="KW-0812">Transmembrane</keyword>
<evidence type="ECO:0000313" key="9">
    <source>
        <dbReference type="Proteomes" id="UP000000305"/>
    </source>
</evidence>
<dbReference type="Proteomes" id="UP000000305">
    <property type="component" value="Unassembled WGS sequence"/>
</dbReference>
<dbReference type="GO" id="GO:1990573">
    <property type="term" value="P:potassium ion import across plasma membrane"/>
    <property type="evidence" value="ECO:0000318"/>
    <property type="project" value="GO_Central"/>
</dbReference>
<evidence type="ECO:0000256" key="2">
    <source>
        <dbReference type="ARBA" id="ARBA00022692"/>
    </source>
</evidence>
<dbReference type="GO" id="GO:0055075">
    <property type="term" value="P:potassium ion homeostasis"/>
    <property type="evidence" value="ECO:0000318"/>
    <property type="project" value="GO_Central"/>
</dbReference>
<dbReference type="GO" id="GO:0035725">
    <property type="term" value="P:sodium ion transmembrane transport"/>
    <property type="evidence" value="ECO:0000318"/>
    <property type="project" value="GO_Central"/>
</dbReference>
<dbReference type="EMBL" id="GL732585">
    <property type="protein sequence ID" value="EFX74113.1"/>
    <property type="molecule type" value="Genomic_DNA"/>
</dbReference>
<dbReference type="Pfam" id="PF00324">
    <property type="entry name" value="AA_permease"/>
    <property type="match status" value="2"/>
</dbReference>
<feature type="transmembrane region" description="Helical" evidence="5">
    <location>
        <begin position="124"/>
        <end position="142"/>
    </location>
</feature>
<dbReference type="PANTHER" id="PTHR11827">
    <property type="entry name" value="SOLUTE CARRIER FAMILY 12, CATION COTRANSPORTERS"/>
    <property type="match status" value="1"/>
</dbReference>
<feature type="domain" description="SLC12A transporter C-terminal" evidence="7">
    <location>
        <begin position="422"/>
        <end position="620"/>
    </location>
</feature>
<evidence type="ECO:0000259" key="7">
    <source>
        <dbReference type="Pfam" id="PF03522"/>
    </source>
</evidence>
<evidence type="ECO:0000256" key="5">
    <source>
        <dbReference type="SAM" id="Phobius"/>
    </source>
</evidence>
<evidence type="ECO:0000256" key="3">
    <source>
        <dbReference type="ARBA" id="ARBA00022989"/>
    </source>
</evidence>
<keyword evidence="4 5" id="KW-0472">Membrane</keyword>
<dbReference type="GO" id="GO:0055064">
    <property type="term" value="P:chloride ion homeostasis"/>
    <property type="evidence" value="ECO:0000318"/>
    <property type="project" value="GO_Central"/>
</dbReference>
<gene>
    <name evidence="8" type="ORF">DAPPUDRAFT_324597</name>
</gene>
<sequence length="620" mass="70367">MTTTGDRPTMEKLHESIVVDKPTERVRLEEPTDNRQKFGWIQGVLVRNMLNIWGVMLFLRISWNIIALIYDHGGQTLIIISISTFMILVTALSTSAIVTNGEIGGGGTYYVMSRILGPNQTQQMLVVILNVALVNFFVGSFLGPQTEMSEARGFLRYQQKTGDLSPAYVVNDGVMQDFFSVFAVNFPAGIGILAGANITENLKMWLQFLNIICAGSKRRYTRRNDFGRQRQKYYNKWLSLFCACLCIAIMFMIDWRVSLITLACVFLFYFIVLYRKPDVNWGTSSQAMNLQDALTSIQQLVHIEEHVKKYQPQILALTGPPRSRPALVDFAYLICKKNSMLVCANGDKLSTKKRAEILQKSYKHLRKNDIKGFCSLIANVDLPSGTSAMLEVVGVVKIMPNTLCIGFKNDWRVCDQNSLSHDAKGNELPRHICNNITRFQKKQPEGSIDVWWLYDDGGLTLLLPYIISTRANWSACQLRVFCTANAQEEVEKEREGMAALLNKFRINYSDLVVITDLNKPPKDSTKNWFDGLIRPFIRREELTEAERVILQAKTDRHCRLRELVVDHSSDSNLVVMTLPMPRKGAVSAPMYMAWLETLTANMPPFLLVRGNQTSVLTFYA</sequence>
<dbReference type="InterPro" id="IPR004841">
    <property type="entry name" value="AA-permease/SLC12A_dom"/>
</dbReference>
<feature type="transmembrane region" description="Helical" evidence="5">
    <location>
        <begin position="257"/>
        <end position="274"/>
    </location>
</feature>
<keyword evidence="3 5" id="KW-1133">Transmembrane helix</keyword>